<dbReference type="AlphaFoldDB" id="A0A250XE95"/>
<keyword evidence="2" id="KW-1185">Reference proteome</keyword>
<comment type="caution">
    <text evidence="1">The sequence shown here is derived from an EMBL/GenBank/DDBJ whole genome shotgun (WGS) entry which is preliminary data.</text>
</comment>
<evidence type="ECO:0000313" key="1">
    <source>
        <dbReference type="EMBL" id="GAX81371.1"/>
    </source>
</evidence>
<reference evidence="1 2" key="1">
    <citation type="submission" date="2017-08" db="EMBL/GenBank/DDBJ databases">
        <title>Acidophilic green algal genome provides insights into adaptation to an acidic environment.</title>
        <authorList>
            <person name="Hirooka S."/>
            <person name="Hirose Y."/>
            <person name="Kanesaki Y."/>
            <person name="Higuchi S."/>
            <person name="Fujiwara T."/>
            <person name="Onuma R."/>
            <person name="Era A."/>
            <person name="Ohbayashi R."/>
            <person name="Uzuka A."/>
            <person name="Nozaki H."/>
            <person name="Yoshikawa H."/>
            <person name="Miyagishima S.Y."/>
        </authorList>
    </citation>
    <scope>NUCLEOTIDE SEQUENCE [LARGE SCALE GENOMIC DNA]</scope>
    <source>
        <strain evidence="1 2">NIES-2499</strain>
    </source>
</reference>
<name>A0A250XE95_9CHLO</name>
<sequence>MMGKCFSPLVPEIVPMLLKRDLSYACLPQIFFFLQNKRQDLLNPLMMAGSPTTQLVLLVSSNQSEEPLRIDQGIFKKGPPPSALWSSSALVRRFSCRRSRARRSKTPAGKLGGWSRSAHKVNYWLGLPHIVTQFKLTQTQQLRLAASLGHVLSRGTISLRDIKKLVNKVAALPAVPPYVLLSLMEDTAAATDKSTLQPVGAAKQPEVPEAVRIQLKESILSAMVRLDDSKKAWLSLVTSVKAGSSSTAMSAVSALLSNSRGWATQGDMLQVMERLRDLPWERPSVLKEVVRVLGKLAVREPVAMAELLSIAARPNLHRSAQLQLLSTFQGFLSSSEVQDFFLRAAQSGDVEVARGAAFIPADPQELKAPGVVSFLVTLFEQLLSHEDVRVIEEAMQVWSDAHVPIPLDRGLPVLTKMT</sequence>
<protein>
    <submittedName>
        <fullName evidence="1">Uncharacterized protein</fullName>
    </submittedName>
</protein>
<dbReference type="EMBL" id="BEGY01000064">
    <property type="protein sequence ID" value="GAX81371.1"/>
    <property type="molecule type" value="Genomic_DNA"/>
</dbReference>
<evidence type="ECO:0000313" key="2">
    <source>
        <dbReference type="Proteomes" id="UP000232323"/>
    </source>
</evidence>
<dbReference type="Proteomes" id="UP000232323">
    <property type="component" value="Unassembled WGS sequence"/>
</dbReference>
<gene>
    <name evidence="1" type="ORF">CEUSTIGMA_g8802.t1</name>
</gene>
<organism evidence="1 2">
    <name type="scientific">Chlamydomonas eustigma</name>
    <dbReference type="NCBI Taxonomy" id="1157962"/>
    <lineage>
        <taxon>Eukaryota</taxon>
        <taxon>Viridiplantae</taxon>
        <taxon>Chlorophyta</taxon>
        <taxon>core chlorophytes</taxon>
        <taxon>Chlorophyceae</taxon>
        <taxon>CS clade</taxon>
        <taxon>Chlamydomonadales</taxon>
        <taxon>Chlamydomonadaceae</taxon>
        <taxon>Chlamydomonas</taxon>
    </lineage>
</organism>
<accession>A0A250XE95</accession>
<dbReference type="OrthoDB" id="10671491at2759"/>
<proteinExistence type="predicted"/>